<reference evidence="1" key="1">
    <citation type="submission" date="2017-05" db="UniProtKB">
        <authorList>
            <consortium name="EnsemblMetazoa"/>
        </authorList>
    </citation>
    <scope>IDENTIFICATION</scope>
</reference>
<evidence type="ECO:0000313" key="1">
    <source>
        <dbReference type="EnsemblMetazoa" id="Aqu2.1.36308_001"/>
    </source>
</evidence>
<protein>
    <recommendedName>
        <fullName evidence="2">Reverse transcriptase Ty1/copia-type domain-containing protein</fullName>
    </recommendedName>
</protein>
<dbReference type="eggNOG" id="KOG0017">
    <property type="taxonomic scope" value="Eukaryota"/>
</dbReference>
<accession>A0A1X7V8J5</accession>
<dbReference type="InParanoid" id="A0A1X7V8J5"/>
<organism evidence="1">
    <name type="scientific">Amphimedon queenslandica</name>
    <name type="common">Sponge</name>
    <dbReference type="NCBI Taxonomy" id="400682"/>
    <lineage>
        <taxon>Eukaryota</taxon>
        <taxon>Metazoa</taxon>
        <taxon>Porifera</taxon>
        <taxon>Demospongiae</taxon>
        <taxon>Heteroscleromorpha</taxon>
        <taxon>Haplosclerida</taxon>
        <taxon>Niphatidae</taxon>
        <taxon>Amphimedon</taxon>
    </lineage>
</organism>
<evidence type="ECO:0008006" key="2">
    <source>
        <dbReference type="Google" id="ProtNLM"/>
    </source>
</evidence>
<dbReference type="EnsemblMetazoa" id="Aqu2.1.36308_001">
    <property type="protein sequence ID" value="Aqu2.1.36308_001"/>
    <property type="gene ID" value="Aqu2.1.36308"/>
</dbReference>
<proteinExistence type="predicted"/>
<dbReference type="STRING" id="400682.A0A1X7V8J5"/>
<dbReference type="PANTHER" id="PTHR11439:SF467">
    <property type="entry name" value="INTEGRASE CATALYTIC DOMAIN-CONTAINING PROTEIN"/>
    <property type="match status" value="1"/>
</dbReference>
<name>A0A1X7V8J5_AMPQE</name>
<sequence length="88" mass="9869">MSDAKPIITPVAVNTKLMRGTEDCEYFDKSTYQLAVGSLLYLATKPRPDITFAVSQVARFTSNPTQQHWTAVKCIFHYLKGTSHYGLV</sequence>
<dbReference type="PANTHER" id="PTHR11439">
    <property type="entry name" value="GAG-POL-RELATED RETROTRANSPOSON"/>
    <property type="match status" value="1"/>
</dbReference>
<dbReference type="AlphaFoldDB" id="A0A1X7V8J5"/>